<gene>
    <name evidence="1" type="ORF">METZ01_LOCUS104494</name>
</gene>
<dbReference type="EMBL" id="UINC01011745">
    <property type="protein sequence ID" value="SVA51640.1"/>
    <property type="molecule type" value="Genomic_DNA"/>
</dbReference>
<name>A0A381WGI7_9ZZZZ</name>
<feature type="non-terminal residue" evidence="1">
    <location>
        <position position="30"/>
    </location>
</feature>
<sequence length="30" mass="3570">MHFTSKIQDFAIGLNNLALLYYYQDRYAEA</sequence>
<evidence type="ECO:0000313" key="1">
    <source>
        <dbReference type="EMBL" id="SVA51640.1"/>
    </source>
</evidence>
<accession>A0A381WGI7</accession>
<reference evidence="1" key="1">
    <citation type="submission" date="2018-05" db="EMBL/GenBank/DDBJ databases">
        <authorList>
            <person name="Lanie J.A."/>
            <person name="Ng W.-L."/>
            <person name="Kazmierczak K.M."/>
            <person name="Andrzejewski T.M."/>
            <person name="Davidsen T.M."/>
            <person name="Wayne K.J."/>
            <person name="Tettelin H."/>
            <person name="Glass J.I."/>
            <person name="Rusch D."/>
            <person name="Podicherti R."/>
            <person name="Tsui H.-C.T."/>
            <person name="Winkler M.E."/>
        </authorList>
    </citation>
    <scope>NUCLEOTIDE SEQUENCE</scope>
</reference>
<organism evidence="1">
    <name type="scientific">marine metagenome</name>
    <dbReference type="NCBI Taxonomy" id="408172"/>
    <lineage>
        <taxon>unclassified sequences</taxon>
        <taxon>metagenomes</taxon>
        <taxon>ecological metagenomes</taxon>
    </lineage>
</organism>
<protein>
    <submittedName>
        <fullName evidence="1">Uncharacterized protein</fullName>
    </submittedName>
</protein>
<dbReference type="AlphaFoldDB" id="A0A381WGI7"/>
<proteinExistence type="predicted"/>